<name>A9NMT2_PICSI</name>
<reference evidence="1" key="1">
    <citation type="journal article" date="2008" name="BMC Genomics">
        <title>A conifer genomics resource of 200,000 spruce (Picea spp.) ESTs and 6,464 high-quality, sequence-finished full-length cDNAs for Sitka spruce (Picea sitchensis).</title>
        <authorList>
            <person name="Ralph S.G."/>
            <person name="Chun H.J."/>
            <person name="Kolosova N."/>
            <person name="Cooper D."/>
            <person name="Oddy C."/>
            <person name="Ritland C.E."/>
            <person name="Kirkpatrick R."/>
            <person name="Moore R."/>
            <person name="Barber S."/>
            <person name="Holt R.A."/>
            <person name="Jones S.J."/>
            <person name="Marra M.A."/>
            <person name="Douglas C.J."/>
            <person name="Ritland K."/>
            <person name="Bohlmann J."/>
        </authorList>
    </citation>
    <scope>NUCLEOTIDE SEQUENCE</scope>
    <source>
        <tissue evidence="1">Bark</tissue>
    </source>
</reference>
<dbReference type="AlphaFoldDB" id="A9NMT2"/>
<organism evidence="1">
    <name type="scientific">Picea sitchensis</name>
    <name type="common">Sitka spruce</name>
    <name type="synonym">Pinus sitchensis</name>
    <dbReference type="NCBI Taxonomy" id="3332"/>
    <lineage>
        <taxon>Eukaryota</taxon>
        <taxon>Viridiplantae</taxon>
        <taxon>Streptophyta</taxon>
        <taxon>Embryophyta</taxon>
        <taxon>Tracheophyta</taxon>
        <taxon>Spermatophyta</taxon>
        <taxon>Pinopsida</taxon>
        <taxon>Pinidae</taxon>
        <taxon>Conifers I</taxon>
        <taxon>Pinales</taxon>
        <taxon>Pinaceae</taxon>
        <taxon>Picea</taxon>
    </lineage>
</organism>
<evidence type="ECO:0000313" key="1">
    <source>
        <dbReference type="EMBL" id="ABK21943.1"/>
    </source>
</evidence>
<proteinExistence type="evidence at transcript level"/>
<protein>
    <recommendedName>
        <fullName evidence="2">PB1 domain-containing protein</fullName>
    </recommendedName>
</protein>
<sequence length="232" mass="26425">MNRGMIKLVDSNGLTRRLLVRKKLGSPPVISFPDFTKYVCRVFELETEAKVRAQYGRDGEMIVVEDELEWEETCFNLSEGETLAVVIQVLKVESFNTEGEGEGIRKYWQQISNNSLPTPHQSEESVPLLGMHHQCDEHHQSDDPVAIRTHEVGMHHQSHDHHRSDYSVAGPVAKNEEGAIRHQSDDHHQSDCPVSLRTHEVGLHSQSNGRHHVDCPVPVRVQKEVELLRQND</sequence>
<evidence type="ECO:0008006" key="2">
    <source>
        <dbReference type="Google" id="ProtNLM"/>
    </source>
</evidence>
<dbReference type="EMBL" id="EF082587">
    <property type="protein sequence ID" value="ABK21943.1"/>
    <property type="molecule type" value="mRNA"/>
</dbReference>
<accession>A9NMT2</accession>